<name>A0A0E0CKA9_9ORYZ</name>
<organism evidence="2">
    <name type="scientific">Oryza meridionalis</name>
    <dbReference type="NCBI Taxonomy" id="40149"/>
    <lineage>
        <taxon>Eukaryota</taxon>
        <taxon>Viridiplantae</taxon>
        <taxon>Streptophyta</taxon>
        <taxon>Embryophyta</taxon>
        <taxon>Tracheophyta</taxon>
        <taxon>Spermatophyta</taxon>
        <taxon>Magnoliopsida</taxon>
        <taxon>Liliopsida</taxon>
        <taxon>Poales</taxon>
        <taxon>Poaceae</taxon>
        <taxon>BOP clade</taxon>
        <taxon>Oryzoideae</taxon>
        <taxon>Oryzeae</taxon>
        <taxon>Oryzinae</taxon>
        <taxon>Oryza</taxon>
    </lineage>
</organism>
<reference evidence="2" key="2">
    <citation type="submission" date="2018-05" db="EMBL/GenBank/DDBJ databases">
        <title>OmerRS3 (Oryza meridionalis Reference Sequence Version 3).</title>
        <authorList>
            <person name="Zhang J."/>
            <person name="Kudrna D."/>
            <person name="Lee S."/>
            <person name="Talag J."/>
            <person name="Welchert J."/>
            <person name="Wing R.A."/>
        </authorList>
    </citation>
    <scope>NUCLEOTIDE SEQUENCE [LARGE SCALE GENOMIC DNA]</scope>
    <source>
        <strain evidence="2">cv. OR44</strain>
    </source>
</reference>
<evidence type="ECO:0000313" key="3">
    <source>
        <dbReference type="Proteomes" id="UP000008021"/>
    </source>
</evidence>
<dbReference type="HOGENOM" id="CLU_2458680_0_0_1"/>
<dbReference type="AlphaFoldDB" id="A0A0E0CKA9"/>
<protein>
    <submittedName>
        <fullName evidence="2">Uncharacterized protein</fullName>
    </submittedName>
</protein>
<reference evidence="2" key="1">
    <citation type="submission" date="2015-04" db="UniProtKB">
        <authorList>
            <consortium name="EnsemblPlants"/>
        </authorList>
    </citation>
    <scope>IDENTIFICATION</scope>
</reference>
<dbReference type="Proteomes" id="UP000008021">
    <property type="component" value="Chromosome 2"/>
</dbReference>
<keyword evidence="3" id="KW-1185">Reference proteome</keyword>
<dbReference type="Gramene" id="OMERI02G15990.1">
    <property type="protein sequence ID" value="OMERI02G15990.1"/>
    <property type="gene ID" value="OMERI02G15990"/>
</dbReference>
<accession>A0A0E0CKA9</accession>
<feature type="signal peptide" evidence="1">
    <location>
        <begin position="1"/>
        <end position="38"/>
    </location>
</feature>
<dbReference type="EnsemblPlants" id="OMERI02G15990.1">
    <property type="protein sequence ID" value="OMERI02G15990.1"/>
    <property type="gene ID" value="OMERI02G15990"/>
</dbReference>
<proteinExistence type="predicted"/>
<keyword evidence="1" id="KW-0732">Signal</keyword>
<feature type="chain" id="PRO_5002356121" evidence="1">
    <location>
        <begin position="39"/>
        <end position="102"/>
    </location>
</feature>
<evidence type="ECO:0000256" key="1">
    <source>
        <dbReference type="SAM" id="SignalP"/>
    </source>
</evidence>
<sequence length="102" mass="10599">MARRATARGAGLPAPFVVIVSVLLLLLLGSLPLHEVAAAEDEDQIGGGGLEHGASALKPDRSLLWRGCCNQYKEPGEPGGGYTGRGRFGPCIPTQPCPKPIP</sequence>
<evidence type="ECO:0000313" key="2">
    <source>
        <dbReference type="EnsemblPlants" id="OMERI02G15990.1"/>
    </source>
</evidence>